<gene>
    <name evidence="1" type="ORF">METZ01_LOCUS113760</name>
</gene>
<evidence type="ECO:0000313" key="1">
    <source>
        <dbReference type="EMBL" id="SVA60906.1"/>
    </source>
</evidence>
<dbReference type="EMBL" id="UINC01014244">
    <property type="protein sequence ID" value="SVA60906.1"/>
    <property type="molecule type" value="Genomic_DNA"/>
</dbReference>
<reference evidence="1" key="1">
    <citation type="submission" date="2018-05" db="EMBL/GenBank/DDBJ databases">
        <authorList>
            <person name="Lanie J.A."/>
            <person name="Ng W.-L."/>
            <person name="Kazmierczak K.M."/>
            <person name="Andrzejewski T.M."/>
            <person name="Davidsen T.M."/>
            <person name="Wayne K.J."/>
            <person name="Tettelin H."/>
            <person name="Glass J.I."/>
            <person name="Rusch D."/>
            <person name="Podicherti R."/>
            <person name="Tsui H.-C.T."/>
            <person name="Winkler M.E."/>
        </authorList>
    </citation>
    <scope>NUCLEOTIDE SEQUENCE</scope>
</reference>
<name>A0A381X804_9ZZZZ</name>
<proteinExistence type="predicted"/>
<accession>A0A381X804</accession>
<organism evidence="1">
    <name type="scientific">marine metagenome</name>
    <dbReference type="NCBI Taxonomy" id="408172"/>
    <lineage>
        <taxon>unclassified sequences</taxon>
        <taxon>metagenomes</taxon>
        <taxon>ecological metagenomes</taxon>
    </lineage>
</organism>
<protein>
    <submittedName>
        <fullName evidence="1">Uncharacterized protein</fullName>
    </submittedName>
</protein>
<sequence length="113" mass="12806">MTGPVISAGLYMSPYRSDYIFPLVPSGVWRIVSEDSEEVRTGPWTRPNVSSPRSFLLIVRTGRIVTFWLRLSQPVAPDTRSFQHIAKFYNGLKSANAEPEDKSSDLCWSLVDR</sequence>
<dbReference type="AlphaFoldDB" id="A0A381X804"/>